<dbReference type="InterPro" id="IPR020550">
    <property type="entry name" value="Inositol_monophosphatase_CS"/>
</dbReference>
<dbReference type="OrthoDB" id="9785695at2"/>
<keyword evidence="5" id="KW-0378">Hydrolase</keyword>
<evidence type="ECO:0000313" key="5">
    <source>
        <dbReference type="EMBL" id="SLN61276.1"/>
    </source>
</evidence>
<dbReference type="PRINTS" id="PR00377">
    <property type="entry name" value="IMPHPHTASES"/>
</dbReference>
<dbReference type="GO" id="GO:0006020">
    <property type="term" value="P:inositol metabolic process"/>
    <property type="evidence" value="ECO:0007669"/>
    <property type="project" value="TreeGrafter"/>
</dbReference>
<dbReference type="SUPFAM" id="SSF56655">
    <property type="entry name" value="Carbohydrate phosphatase"/>
    <property type="match status" value="1"/>
</dbReference>
<evidence type="ECO:0000256" key="3">
    <source>
        <dbReference type="ARBA" id="ARBA00022842"/>
    </source>
</evidence>
<dbReference type="STRING" id="658057.SAMN04488032_11275"/>
<dbReference type="GO" id="GO:0008934">
    <property type="term" value="F:inositol monophosphate 1-phosphatase activity"/>
    <property type="evidence" value="ECO:0007669"/>
    <property type="project" value="TreeGrafter"/>
</dbReference>
<dbReference type="InterPro" id="IPR000760">
    <property type="entry name" value="Inositol_monophosphatase-like"/>
</dbReference>
<dbReference type="PROSITE" id="PS00630">
    <property type="entry name" value="IMP_2"/>
    <property type="match status" value="1"/>
</dbReference>
<name>A0A1Y5TGD1_9RHOB</name>
<feature type="binding site" evidence="4">
    <location>
        <position position="207"/>
    </location>
    <ligand>
        <name>Mg(2+)</name>
        <dbReference type="ChEBI" id="CHEBI:18420"/>
        <label>1</label>
        <note>catalytic</note>
    </ligand>
</feature>
<dbReference type="Gene3D" id="3.30.540.10">
    <property type="entry name" value="Fructose-1,6-Bisphosphatase, subunit A, domain 1"/>
    <property type="match status" value="1"/>
</dbReference>
<dbReference type="GO" id="GO:0007165">
    <property type="term" value="P:signal transduction"/>
    <property type="evidence" value="ECO:0007669"/>
    <property type="project" value="TreeGrafter"/>
</dbReference>
<proteinExistence type="inferred from homology"/>
<dbReference type="PANTHER" id="PTHR20854">
    <property type="entry name" value="INOSITOL MONOPHOSPHATASE"/>
    <property type="match status" value="1"/>
</dbReference>
<protein>
    <submittedName>
        <fullName evidence="5">Inositol-1-monophosphatase</fullName>
        <ecNumber evidence="5">3.1.3.25</ecNumber>
    </submittedName>
</protein>
<dbReference type="AlphaFoldDB" id="A0A1Y5TGD1"/>
<keyword evidence="2 4" id="KW-0479">Metal-binding</keyword>
<evidence type="ECO:0000313" key="6">
    <source>
        <dbReference type="Proteomes" id="UP000193307"/>
    </source>
</evidence>
<dbReference type="CDD" id="cd01638">
    <property type="entry name" value="CysQ"/>
    <property type="match status" value="1"/>
</dbReference>
<dbReference type="GO" id="GO:0046872">
    <property type="term" value="F:metal ion binding"/>
    <property type="evidence" value="ECO:0007669"/>
    <property type="project" value="UniProtKB-KW"/>
</dbReference>
<accession>A0A1Y5TGD1</accession>
<sequence length="261" mass="28625">MPVLNDLDLLIKAAQAAGEIARPFWRKHPKIWDKGDGAGPVTEADLAVDKMLHDTLLTARPSYGWLSEETTDTDTRLSKEHVFIVDPIDGTRSFIEGDHNWAHSLAVVENGEVVAAVVYLPMRKRLFAAQKGLGATLNGAPLKTSTMQELDGARLLTARHNLVPQFWQNGCPDFVQKFRPSLAYRMSLVAEGRFDAMLSLRNTWEWDVAAGTLIANEAGAQVTDRNGDAPVFNQSTPAFDGFIAANPVLASSIAARLMRKT</sequence>
<dbReference type="EC" id="3.1.3.25" evidence="5"/>
<dbReference type="PANTHER" id="PTHR20854:SF4">
    <property type="entry name" value="INOSITOL-1-MONOPHOSPHATASE-RELATED"/>
    <property type="match status" value="1"/>
</dbReference>
<dbReference type="Proteomes" id="UP000193307">
    <property type="component" value="Unassembled WGS sequence"/>
</dbReference>
<reference evidence="5 6" key="1">
    <citation type="submission" date="2017-03" db="EMBL/GenBank/DDBJ databases">
        <authorList>
            <person name="Afonso C.L."/>
            <person name="Miller P.J."/>
            <person name="Scott M.A."/>
            <person name="Spackman E."/>
            <person name="Goraichik I."/>
            <person name="Dimitrov K.M."/>
            <person name="Suarez D.L."/>
            <person name="Swayne D.E."/>
        </authorList>
    </citation>
    <scope>NUCLEOTIDE SEQUENCE [LARGE SCALE GENOMIC DNA]</scope>
    <source>
        <strain evidence="5 6">CECT 7971</strain>
    </source>
</reference>
<dbReference type="Pfam" id="PF00459">
    <property type="entry name" value="Inositol_P"/>
    <property type="match status" value="1"/>
</dbReference>
<feature type="binding site" evidence="4">
    <location>
        <position position="86"/>
    </location>
    <ligand>
        <name>Mg(2+)</name>
        <dbReference type="ChEBI" id="CHEBI:18420"/>
        <label>1</label>
        <note>catalytic</note>
    </ligand>
</feature>
<keyword evidence="3 4" id="KW-0460">Magnesium</keyword>
<feature type="binding site" evidence="4">
    <location>
        <position position="68"/>
    </location>
    <ligand>
        <name>Mg(2+)</name>
        <dbReference type="ChEBI" id="CHEBI:18420"/>
        <label>1</label>
        <note>catalytic</note>
    </ligand>
</feature>
<keyword evidence="6" id="KW-1185">Reference proteome</keyword>
<comment type="similarity">
    <text evidence="1">Belongs to the inositol monophosphatase superfamily.</text>
</comment>
<feature type="binding site" evidence="4">
    <location>
        <position position="88"/>
    </location>
    <ligand>
        <name>Mg(2+)</name>
        <dbReference type="ChEBI" id="CHEBI:18420"/>
        <label>1</label>
        <note>catalytic</note>
    </ligand>
</feature>
<dbReference type="EMBL" id="FWFW01000012">
    <property type="protein sequence ID" value="SLN61276.1"/>
    <property type="molecule type" value="Genomic_DNA"/>
</dbReference>
<dbReference type="Gene3D" id="3.40.190.80">
    <property type="match status" value="1"/>
</dbReference>
<feature type="binding site" evidence="4">
    <location>
        <position position="89"/>
    </location>
    <ligand>
        <name>Mg(2+)</name>
        <dbReference type="ChEBI" id="CHEBI:18420"/>
        <label>1</label>
        <note>catalytic</note>
    </ligand>
</feature>
<evidence type="ECO:0000256" key="1">
    <source>
        <dbReference type="ARBA" id="ARBA00009759"/>
    </source>
</evidence>
<gene>
    <name evidence="5" type="primary">suhB_4</name>
    <name evidence="5" type="ORF">PAM7971_03167</name>
</gene>
<evidence type="ECO:0000256" key="4">
    <source>
        <dbReference type="PIRSR" id="PIRSR600760-2"/>
    </source>
</evidence>
<organism evidence="5 6">
    <name type="scientific">Pacificibacter marinus</name>
    <dbReference type="NCBI Taxonomy" id="658057"/>
    <lineage>
        <taxon>Bacteria</taxon>
        <taxon>Pseudomonadati</taxon>
        <taxon>Pseudomonadota</taxon>
        <taxon>Alphaproteobacteria</taxon>
        <taxon>Rhodobacterales</taxon>
        <taxon>Roseobacteraceae</taxon>
        <taxon>Pacificibacter</taxon>
    </lineage>
</organism>
<evidence type="ECO:0000256" key="2">
    <source>
        <dbReference type="ARBA" id="ARBA00022723"/>
    </source>
</evidence>
<dbReference type="GO" id="GO:0046854">
    <property type="term" value="P:phosphatidylinositol phosphate biosynthetic process"/>
    <property type="evidence" value="ECO:0007669"/>
    <property type="project" value="InterPro"/>
</dbReference>
<comment type="cofactor">
    <cofactor evidence="4">
        <name>Mg(2+)</name>
        <dbReference type="ChEBI" id="CHEBI:18420"/>
    </cofactor>
</comment>